<comment type="caution">
    <text evidence="2">The sequence shown here is derived from an EMBL/GenBank/DDBJ whole genome shotgun (WGS) entry which is preliminary data.</text>
</comment>
<feature type="transmembrane region" description="Helical" evidence="1">
    <location>
        <begin position="121"/>
        <end position="143"/>
    </location>
</feature>
<keyword evidence="1" id="KW-1133">Transmembrane helix</keyword>
<dbReference type="EMBL" id="JBIHSE010000001">
    <property type="protein sequence ID" value="MFH0271578.1"/>
    <property type="molecule type" value="Genomic_DNA"/>
</dbReference>
<accession>A0ABW7J771</accession>
<reference evidence="2 3" key="1">
    <citation type="submission" date="2024-10" db="EMBL/GenBank/DDBJ databases">
        <authorList>
            <person name="Yibar A."/>
            <person name="Saticioglu I.B."/>
            <person name="Duman M."/>
            <person name="Ajmi N."/>
            <person name="Gurler F."/>
            <person name="Ay H."/>
            <person name="Onuk E."/>
            <person name="Guler S."/>
            <person name="Romalde J.L."/>
        </authorList>
    </citation>
    <scope>NUCLEOTIDE SEQUENCE [LARGE SCALE GENOMIC DNA]</scope>
    <source>
        <strain evidence="2 3">1-TCBS-A</strain>
    </source>
</reference>
<proteinExistence type="predicted"/>
<keyword evidence="3" id="KW-1185">Reference proteome</keyword>
<evidence type="ECO:0000256" key="1">
    <source>
        <dbReference type="SAM" id="Phobius"/>
    </source>
</evidence>
<evidence type="ECO:0000313" key="3">
    <source>
        <dbReference type="Proteomes" id="UP001607221"/>
    </source>
</evidence>
<protein>
    <recommendedName>
        <fullName evidence="4">DUF2975 domain-containing protein</fullName>
    </recommendedName>
</protein>
<gene>
    <name evidence="2" type="ORF">ACGRHZ_09540</name>
</gene>
<keyword evidence="1" id="KW-0812">Transmembrane</keyword>
<evidence type="ECO:0008006" key="4">
    <source>
        <dbReference type="Google" id="ProtNLM"/>
    </source>
</evidence>
<feature type="transmembrane region" description="Helical" evidence="1">
    <location>
        <begin position="7"/>
        <end position="27"/>
    </location>
</feature>
<organism evidence="2 3">
    <name type="scientific">Vibrio jasicida</name>
    <dbReference type="NCBI Taxonomy" id="766224"/>
    <lineage>
        <taxon>Bacteria</taxon>
        <taxon>Pseudomonadati</taxon>
        <taxon>Pseudomonadota</taxon>
        <taxon>Gammaproteobacteria</taxon>
        <taxon>Vibrionales</taxon>
        <taxon>Vibrionaceae</taxon>
        <taxon>Vibrio</taxon>
    </lineage>
</organism>
<name>A0ABW7J771_9VIBR</name>
<evidence type="ECO:0000313" key="2">
    <source>
        <dbReference type="EMBL" id="MFH0271578.1"/>
    </source>
</evidence>
<dbReference type="RefSeq" id="WP_331404966.1">
    <property type="nucleotide sequence ID" value="NZ_JBIHSE010000001.1"/>
</dbReference>
<feature type="transmembrane region" description="Helical" evidence="1">
    <location>
        <begin position="95"/>
        <end position="115"/>
    </location>
</feature>
<keyword evidence="1" id="KW-0472">Membrane</keyword>
<dbReference type="Proteomes" id="UP001607221">
    <property type="component" value="Unassembled WGS sequence"/>
</dbReference>
<sequence>MSRVIDIFRFTLISFELLVFLLLLALNYHFPEFFYIVGNKLKGNDELWKFIPLLPVAFLGVTHQRAQKVSAPLEGTSNKQLYEWCSFHKVFDRIIASYFICILCCFMSFSIWFFAEELNQNHLGVLLLASIAMSGLTAFQISLASMRIRQIIEQYS</sequence>